<dbReference type="Pfam" id="PF12680">
    <property type="entry name" value="SnoaL_2"/>
    <property type="match status" value="1"/>
</dbReference>
<evidence type="ECO:0000313" key="2">
    <source>
        <dbReference type="EMBL" id="KLT44930.1"/>
    </source>
</evidence>
<protein>
    <recommendedName>
        <fullName evidence="1">SnoaL-like domain-containing protein</fullName>
    </recommendedName>
</protein>
<dbReference type="AlphaFoldDB" id="A0A0J0XV50"/>
<dbReference type="RefSeq" id="XP_018281421.1">
    <property type="nucleotide sequence ID" value="XM_018426424.1"/>
</dbReference>
<gene>
    <name evidence="2" type="ORF">CC85DRAFT_326197</name>
</gene>
<dbReference type="Proteomes" id="UP000053611">
    <property type="component" value="Unassembled WGS sequence"/>
</dbReference>
<dbReference type="GeneID" id="28987027"/>
<evidence type="ECO:0000313" key="3">
    <source>
        <dbReference type="Proteomes" id="UP000053611"/>
    </source>
</evidence>
<dbReference type="InterPro" id="IPR037401">
    <property type="entry name" value="SnoaL-like"/>
</dbReference>
<accession>A0A0J0XV50</accession>
<dbReference type="InterPro" id="IPR032710">
    <property type="entry name" value="NTF2-like_dom_sf"/>
</dbReference>
<name>A0A0J0XV50_9TREE</name>
<feature type="domain" description="SnoaL-like" evidence="1">
    <location>
        <begin position="11"/>
        <end position="114"/>
    </location>
</feature>
<dbReference type="EMBL" id="KQ087184">
    <property type="protein sequence ID" value="KLT44930.1"/>
    <property type="molecule type" value="Genomic_DNA"/>
</dbReference>
<dbReference type="SUPFAM" id="SSF54427">
    <property type="entry name" value="NTF2-like"/>
    <property type="match status" value="1"/>
</dbReference>
<sequence>MSLSPERKALVEEFYASSDRADDSWLDMFTPDCVIDFSGVTARGTEQLRHMREVGAKVVQNRVHYLDDVWVCGRLPDTVLATGRIDQDRLADGAKIRGLEWVGRIEFAGEKISKYTIFVSFPPLEAKAISEIQFVPQ</sequence>
<evidence type="ECO:0000259" key="1">
    <source>
        <dbReference type="Pfam" id="PF12680"/>
    </source>
</evidence>
<dbReference type="OrthoDB" id="3468019at2759"/>
<organism evidence="2 3">
    <name type="scientific">Cutaneotrichosporon oleaginosum</name>
    <dbReference type="NCBI Taxonomy" id="879819"/>
    <lineage>
        <taxon>Eukaryota</taxon>
        <taxon>Fungi</taxon>
        <taxon>Dikarya</taxon>
        <taxon>Basidiomycota</taxon>
        <taxon>Agaricomycotina</taxon>
        <taxon>Tremellomycetes</taxon>
        <taxon>Trichosporonales</taxon>
        <taxon>Trichosporonaceae</taxon>
        <taxon>Cutaneotrichosporon</taxon>
    </lineage>
</organism>
<proteinExistence type="predicted"/>
<reference evidence="2 3" key="1">
    <citation type="submission" date="2015-03" db="EMBL/GenBank/DDBJ databases">
        <title>Genomics and transcriptomics of the oil-accumulating basidiomycete yeast T. oleaginosus allow insights into substrate utilization and the diverse evolutionary trajectories of mating systems in fungi.</title>
        <authorList>
            <consortium name="DOE Joint Genome Institute"/>
            <person name="Kourist R."/>
            <person name="Kracht O."/>
            <person name="Bracharz F."/>
            <person name="Lipzen A."/>
            <person name="Nolan M."/>
            <person name="Ohm R."/>
            <person name="Grigoriev I."/>
            <person name="Sun S."/>
            <person name="Heitman J."/>
            <person name="Bruck T."/>
            <person name="Nowrousian M."/>
        </authorList>
    </citation>
    <scope>NUCLEOTIDE SEQUENCE [LARGE SCALE GENOMIC DNA]</scope>
    <source>
        <strain evidence="2 3">IBC0246</strain>
    </source>
</reference>
<dbReference type="Gene3D" id="3.10.450.50">
    <property type="match status" value="1"/>
</dbReference>
<keyword evidence="3" id="KW-1185">Reference proteome</keyword>